<evidence type="ECO:0000313" key="2">
    <source>
        <dbReference type="Proteomes" id="UP000462212"/>
    </source>
</evidence>
<dbReference type="Proteomes" id="UP000462212">
    <property type="component" value="Unassembled WGS sequence"/>
</dbReference>
<dbReference type="AlphaFoldDB" id="A0A8H8RRI6"/>
<keyword evidence="2" id="KW-1185">Reference proteome</keyword>
<protein>
    <submittedName>
        <fullName evidence="1">Uncharacterized protein</fullName>
    </submittedName>
</protein>
<comment type="caution">
    <text evidence="1">The sequence shown here is derived from an EMBL/GenBank/DDBJ whole genome shotgun (WGS) entry which is preliminary data.</text>
</comment>
<dbReference type="OrthoDB" id="3525097at2759"/>
<evidence type="ECO:0000313" key="1">
    <source>
        <dbReference type="EMBL" id="TVY39876.1"/>
    </source>
</evidence>
<gene>
    <name evidence="1" type="ORF">LSUB1_G005031</name>
</gene>
<reference evidence="1 2" key="1">
    <citation type="submission" date="2018-05" db="EMBL/GenBank/DDBJ databases">
        <title>Genome sequencing and assembly of the regulated plant pathogen Lachnellula willkommii and related sister species for the development of diagnostic species identification markers.</title>
        <authorList>
            <person name="Giroux E."/>
            <person name="Bilodeau G."/>
        </authorList>
    </citation>
    <scope>NUCLEOTIDE SEQUENCE [LARGE SCALE GENOMIC DNA]</scope>
    <source>
        <strain evidence="1 2">CBS 197.66</strain>
    </source>
</reference>
<dbReference type="EMBL" id="QGMJ01000206">
    <property type="protein sequence ID" value="TVY39876.1"/>
    <property type="molecule type" value="Genomic_DNA"/>
</dbReference>
<sequence length="342" mass="38208">MWLSAGYTVAVPLLHARSNITSTIAVAVQHVNGTLEPVTRTYPGLQYRLLMNRLLKESNISPYGYGGELPAHNSSHSPTTDAEVETLTQEITKLVSKVISQGRIIQYYSITVPSFFTSTDQTHLNTALQLSHLPIPCSYVPIDVDIFYALDTRDCPRQFEFDCRPIDYNTKLLLLVEYSDSTLSGYLYQVWGGGYLNRVAYFADPDLGKKTNQAGHEAVAQRVKALVKDNEGRIYFGPINWDNVGVIVFGQLAFDSSFHQAVREALYSFTKTPMLPPTVQDTLIDPVFMGASGAARSAKNRIDRPTPENCNVEDQKCTKIREKVLRDSLVAQPKNSKYSDEL</sequence>
<accession>A0A8H8RRI6</accession>
<organism evidence="1 2">
    <name type="scientific">Lachnellula subtilissima</name>
    <dbReference type="NCBI Taxonomy" id="602034"/>
    <lineage>
        <taxon>Eukaryota</taxon>
        <taxon>Fungi</taxon>
        <taxon>Dikarya</taxon>
        <taxon>Ascomycota</taxon>
        <taxon>Pezizomycotina</taxon>
        <taxon>Leotiomycetes</taxon>
        <taxon>Helotiales</taxon>
        <taxon>Lachnaceae</taxon>
        <taxon>Lachnellula</taxon>
    </lineage>
</organism>
<name>A0A8H8RRI6_9HELO</name>
<proteinExistence type="predicted"/>